<name>A0AA39PHC4_9AGAR</name>
<accession>A0AA39PHC4</accession>
<evidence type="ECO:0000313" key="2">
    <source>
        <dbReference type="Proteomes" id="UP001175228"/>
    </source>
</evidence>
<keyword evidence="2" id="KW-1185">Reference proteome</keyword>
<reference evidence="1" key="1">
    <citation type="submission" date="2023-06" db="EMBL/GenBank/DDBJ databases">
        <authorList>
            <consortium name="Lawrence Berkeley National Laboratory"/>
            <person name="Ahrendt S."/>
            <person name="Sahu N."/>
            <person name="Indic B."/>
            <person name="Wong-Bajracharya J."/>
            <person name="Merenyi Z."/>
            <person name="Ke H.-M."/>
            <person name="Monk M."/>
            <person name="Kocsube S."/>
            <person name="Drula E."/>
            <person name="Lipzen A."/>
            <person name="Balint B."/>
            <person name="Henrissat B."/>
            <person name="Andreopoulos B."/>
            <person name="Martin F.M."/>
            <person name="Harder C.B."/>
            <person name="Rigling D."/>
            <person name="Ford K.L."/>
            <person name="Foster G.D."/>
            <person name="Pangilinan J."/>
            <person name="Papanicolaou A."/>
            <person name="Barry K."/>
            <person name="LaButti K."/>
            <person name="Viragh M."/>
            <person name="Koriabine M."/>
            <person name="Yan M."/>
            <person name="Riley R."/>
            <person name="Champramary S."/>
            <person name="Plett K.L."/>
            <person name="Tsai I.J."/>
            <person name="Slot J."/>
            <person name="Sipos G."/>
            <person name="Plett J."/>
            <person name="Nagy L.G."/>
            <person name="Grigoriev I.V."/>
        </authorList>
    </citation>
    <scope>NUCLEOTIDE SEQUENCE</scope>
    <source>
        <strain evidence="1">HWK02</strain>
    </source>
</reference>
<organism evidence="1 2">
    <name type="scientific">Armillaria luteobubalina</name>
    <dbReference type="NCBI Taxonomy" id="153913"/>
    <lineage>
        <taxon>Eukaryota</taxon>
        <taxon>Fungi</taxon>
        <taxon>Dikarya</taxon>
        <taxon>Basidiomycota</taxon>
        <taxon>Agaricomycotina</taxon>
        <taxon>Agaricomycetes</taxon>
        <taxon>Agaricomycetidae</taxon>
        <taxon>Agaricales</taxon>
        <taxon>Marasmiineae</taxon>
        <taxon>Physalacriaceae</taxon>
        <taxon>Armillaria</taxon>
    </lineage>
</organism>
<sequence length="212" mass="23965">MASRLERKAMKSYSRPINDFESSVFNRKITILRKGVGEEQPSTSQIEMRAINAALPSLFGCTGTSEVDGTHTFETRGLVHIQENFDKNDSLIAVRHGIGKYWLPDLDIKIGEYIRPDWMSCSSIGQQEGEQNRGPFIDGRASLRIWRQIDIVPVLIVMCPVENGIEMSKEWGGAHEAESCYPHSSVMASQRRSAERRAYGYVSYLRRAAHID</sequence>
<dbReference type="EMBL" id="JAUEPU010000057">
    <property type="protein sequence ID" value="KAK0484247.1"/>
    <property type="molecule type" value="Genomic_DNA"/>
</dbReference>
<comment type="caution">
    <text evidence="1">The sequence shown here is derived from an EMBL/GenBank/DDBJ whole genome shotgun (WGS) entry which is preliminary data.</text>
</comment>
<gene>
    <name evidence="1" type="ORF">EDD18DRAFT_1112043</name>
</gene>
<proteinExistence type="predicted"/>
<dbReference type="AlphaFoldDB" id="A0AA39PHC4"/>
<evidence type="ECO:0000313" key="1">
    <source>
        <dbReference type="EMBL" id="KAK0484247.1"/>
    </source>
</evidence>
<dbReference type="Proteomes" id="UP001175228">
    <property type="component" value="Unassembled WGS sequence"/>
</dbReference>
<protein>
    <submittedName>
        <fullName evidence="1">Uncharacterized protein</fullName>
    </submittedName>
</protein>